<organism evidence="2 3">
    <name type="scientific">Oryza sativa subsp. japonica</name>
    <name type="common">Rice</name>
    <dbReference type="NCBI Taxonomy" id="39947"/>
    <lineage>
        <taxon>Eukaryota</taxon>
        <taxon>Viridiplantae</taxon>
        <taxon>Streptophyta</taxon>
        <taxon>Embryophyta</taxon>
        <taxon>Tracheophyta</taxon>
        <taxon>Spermatophyta</taxon>
        <taxon>Magnoliopsida</taxon>
        <taxon>Liliopsida</taxon>
        <taxon>Poales</taxon>
        <taxon>Poaceae</taxon>
        <taxon>BOP clade</taxon>
        <taxon>Oryzoideae</taxon>
        <taxon>Oryzeae</taxon>
        <taxon>Oryzinae</taxon>
        <taxon>Oryza</taxon>
        <taxon>Oryza sativa</taxon>
    </lineage>
</organism>
<sequence>MGQWWGGAEGWAERRGGADEAEAGTEPNEDASMIGNGYVEEDTKDGKRAPELPRVVMGSSITTPSPRTSRSASWSSTPSSRLVPERSLVAISSTPPTLPPKVHPRQASFVGAALHDYDRCSGAAPAPRTTSGRDERRRARLRVLKNVRDFMSAAPRREPKRAAGSLAKRQAMRSRASASAGPHDLTVTGSATNRRGTTAT</sequence>
<evidence type="ECO:0000313" key="2">
    <source>
        <dbReference type="EMBL" id="BAC84327.1"/>
    </source>
</evidence>
<feature type="compositionally biased region" description="Low complexity" evidence="1">
    <location>
        <begin position="59"/>
        <end position="81"/>
    </location>
</feature>
<gene>
    <name evidence="2" type="primary">P0455F03.18</name>
</gene>
<dbReference type="AlphaFoldDB" id="Q6Z122"/>
<name>Q6Z122_ORYSJ</name>
<proteinExistence type="predicted"/>
<accession>Q6Z122</accession>
<feature type="compositionally biased region" description="Polar residues" evidence="1">
    <location>
        <begin position="187"/>
        <end position="200"/>
    </location>
</feature>
<protein>
    <submittedName>
        <fullName evidence="2">Uncharacterized protein</fullName>
    </submittedName>
</protein>
<feature type="compositionally biased region" description="Low complexity" evidence="1">
    <location>
        <begin position="167"/>
        <end position="180"/>
    </location>
</feature>
<dbReference type="EMBL" id="AP005454">
    <property type="protein sequence ID" value="BAC84327.1"/>
    <property type="molecule type" value="Genomic_DNA"/>
</dbReference>
<dbReference type="Proteomes" id="UP000000763">
    <property type="component" value="Chromosome 7"/>
</dbReference>
<feature type="region of interest" description="Disordered" evidence="1">
    <location>
        <begin position="119"/>
        <end position="138"/>
    </location>
</feature>
<reference evidence="3" key="2">
    <citation type="journal article" date="2008" name="Nucleic Acids Res.">
        <title>The rice annotation project database (RAP-DB): 2008 update.</title>
        <authorList>
            <consortium name="The rice annotation project (RAP)"/>
        </authorList>
    </citation>
    <scope>GENOME REANNOTATION</scope>
    <source>
        <strain evidence="3">cv. Nipponbare</strain>
    </source>
</reference>
<feature type="region of interest" description="Disordered" evidence="1">
    <location>
        <begin position="1"/>
        <end position="109"/>
    </location>
</feature>
<feature type="region of interest" description="Disordered" evidence="1">
    <location>
        <begin position="147"/>
        <end position="200"/>
    </location>
</feature>
<evidence type="ECO:0000313" key="3">
    <source>
        <dbReference type="Proteomes" id="UP000000763"/>
    </source>
</evidence>
<evidence type="ECO:0000256" key="1">
    <source>
        <dbReference type="SAM" id="MobiDB-lite"/>
    </source>
</evidence>
<reference evidence="3" key="1">
    <citation type="journal article" date="2005" name="Nature">
        <title>The map-based sequence of the rice genome.</title>
        <authorList>
            <consortium name="International rice genome sequencing project (IRGSP)"/>
            <person name="Matsumoto T."/>
            <person name="Wu J."/>
            <person name="Kanamori H."/>
            <person name="Katayose Y."/>
            <person name="Fujisawa M."/>
            <person name="Namiki N."/>
            <person name="Mizuno H."/>
            <person name="Yamamoto K."/>
            <person name="Antonio B.A."/>
            <person name="Baba T."/>
            <person name="Sakata K."/>
            <person name="Nagamura Y."/>
            <person name="Aoki H."/>
            <person name="Arikawa K."/>
            <person name="Arita K."/>
            <person name="Bito T."/>
            <person name="Chiden Y."/>
            <person name="Fujitsuka N."/>
            <person name="Fukunaka R."/>
            <person name="Hamada M."/>
            <person name="Harada C."/>
            <person name="Hayashi A."/>
            <person name="Hijishita S."/>
            <person name="Honda M."/>
            <person name="Hosokawa S."/>
            <person name="Ichikawa Y."/>
            <person name="Idonuma A."/>
            <person name="Iijima M."/>
            <person name="Ikeda M."/>
            <person name="Ikeno M."/>
            <person name="Ito K."/>
            <person name="Ito S."/>
            <person name="Ito T."/>
            <person name="Ito Y."/>
            <person name="Ito Y."/>
            <person name="Iwabuchi A."/>
            <person name="Kamiya K."/>
            <person name="Karasawa W."/>
            <person name="Kurita K."/>
            <person name="Katagiri S."/>
            <person name="Kikuta A."/>
            <person name="Kobayashi H."/>
            <person name="Kobayashi N."/>
            <person name="Machita K."/>
            <person name="Maehara T."/>
            <person name="Masukawa M."/>
            <person name="Mizubayashi T."/>
            <person name="Mukai Y."/>
            <person name="Nagasaki H."/>
            <person name="Nagata Y."/>
            <person name="Naito S."/>
            <person name="Nakashima M."/>
            <person name="Nakama Y."/>
            <person name="Nakamichi Y."/>
            <person name="Nakamura M."/>
            <person name="Meguro A."/>
            <person name="Negishi M."/>
            <person name="Ohta I."/>
            <person name="Ohta T."/>
            <person name="Okamoto M."/>
            <person name="Ono N."/>
            <person name="Saji S."/>
            <person name="Sakaguchi M."/>
            <person name="Sakai K."/>
            <person name="Shibata M."/>
            <person name="Shimokawa T."/>
            <person name="Song J."/>
            <person name="Takazaki Y."/>
            <person name="Terasawa K."/>
            <person name="Tsugane M."/>
            <person name="Tsuji K."/>
            <person name="Ueda S."/>
            <person name="Waki K."/>
            <person name="Yamagata H."/>
            <person name="Yamamoto M."/>
            <person name="Yamamoto S."/>
            <person name="Yamane H."/>
            <person name="Yoshiki S."/>
            <person name="Yoshihara R."/>
            <person name="Yukawa K."/>
            <person name="Zhong H."/>
            <person name="Yano M."/>
            <person name="Yuan Q."/>
            <person name="Ouyang S."/>
            <person name="Liu J."/>
            <person name="Jones K.M."/>
            <person name="Gansberger K."/>
            <person name="Moffat K."/>
            <person name="Hill J."/>
            <person name="Bera J."/>
            <person name="Fadrosh D."/>
            <person name="Jin S."/>
            <person name="Johri S."/>
            <person name="Kim M."/>
            <person name="Overton L."/>
            <person name="Reardon M."/>
            <person name="Tsitrin T."/>
            <person name="Vuong H."/>
            <person name="Weaver B."/>
            <person name="Ciecko A."/>
            <person name="Tallon L."/>
            <person name="Jackson J."/>
            <person name="Pai G."/>
            <person name="Aken S.V."/>
            <person name="Utterback T."/>
            <person name="Reidmuller S."/>
            <person name="Feldblyum T."/>
            <person name="Hsiao J."/>
            <person name="Zismann V."/>
            <person name="Iobst S."/>
            <person name="de Vazeille A.R."/>
            <person name="Buell C.R."/>
            <person name="Ying K."/>
            <person name="Li Y."/>
            <person name="Lu T."/>
            <person name="Huang Y."/>
            <person name="Zhao Q."/>
            <person name="Feng Q."/>
            <person name="Zhang L."/>
            <person name="Zhu J."/>
            <person name="Weng Q."/>
            <person name="Mu J."/>
            <person name="Lu Y."/>
            <person name="Fan D."/>
            <person name="Liu Y."/>
            <person name="Guan J."/>
            <person name="Zhang Y."/>
            <person name="Yu S."/>
            <person name="Liu X."/>
            <person name="Zhang Y."/>
            <person name="Hong G."/>
            <person name="Han B."/>
            <person name="Choisne N."/>
            <person name="Demange N."/>
            <person name="Orjeda G."/>
            <person name="Samain S."/>
            <person name="Cattolico L."/>
            <person name="Pelletier E."/>
            <person name="Couloux A."/>
            <person name="Segurens B."/>
            <person name="Wincker P."/>
            <person name="D'Hont A."/>
            <person name="Scarpelli C."/>
            <person name="Weissenbach J."/>
            <person name="Salanoubat M."/>
            <person name="Quetier F."/>
            <person name="Yu Y."/>
            <person name="Kim H.R."/>
            <person name="Rambo T."/>
            <person name="Currie J."/>
            <person name="Collura K."/>
            <person name="Luo M."/>
            <person name="Yang T."/>
            <person name="Ammiraju J.S.S."/>
            <person name="Engler F."/>
            <person name="Soderlund C."/>
            <person name="Wing R.A."/>
            <person name="Palmer L.E."/>
            <person name="de la Bastide M."/>
            <person name="Spiegel L."/>
            <person name="Nascimento L."/>
            <person name="Zutavern T."/>
            <person name="O'Shaughnessy A."/>
            <person name="Dike S."/>
            <person name="Dedhia N."/>
            <person name="Preston R."/>
            <person name="Balija V."/>
            <person name="McCombie W.R."/>
            <person name="Chow T."/>
            <person name="Chen H."/>
            <person name="Chung M."/>
            <person name="Chen C."/>
            <person name="Shaw J."/>
            <person name="Wu H."/>
            <person name="Hsiao K."/>
            <person name="Chao Y."/>
            <person name="Chu M."/>
            <person name="Cheng C."/>
            <person name="Hour A."/>
            <person name="Lee P."/>
            <person name="Lin S."/>
            <person name="Lin Y."/>
            <person name="Liou J."/>
            <person name="Liu S."/>
            <person name="Hsing Y."/>
            <person name="Raghuvanshi S."/>
            <person name="Mohanty A."/>
            <person name="Bharti A.K."/>
            <person name="Gaur A."/>
            <person name="Gupta V."/>
            <person name="Kumar D."/>
            <person name="Ravi V."/>
            <person name="Vij S."/>
            <person name="Kapur A."/>
            <person name="Khurana P."/>
            <person name="Khurana P."/>
            <person name="Khurana J.P."/>
            <person name="Tyagi A.K."/>
            <person name="Gaikwad K."/>
            <person name="Singh A."/>
            <person name="Dalal V."/>
            <person name="Srivastava S."/>
            <person name="Dixit A."/>
            <person name="Pal A.K."/>
            <person name="Ghazi I.A."/>
            <person name="Yadav M."/>
            <person name="Pandit A."/>
            <person name="Bhargava A."/>
            <person name="Sureshbabu K."/>
            <person name="Batra K."/>
            <person name="Sharma T.R."/>
            <person name="Mohapatra T."/>
            <person name="Singh N.K."/>
            <person name="Messing J."/>
            <person name="Nelson A.B."/>
            <person name="Fuks G."/>
            <person name="Kavchok S."/>
            <person name="Keizer G."/>
            <person name="Linton E."/>
            <person name="Llaca V."/>
            <person name="Song R."/>
            <person name="Tanyolac B."/>
            <person name="Young S."/>
            <person name="Ho-Il K."/>
            <person name="Hahn J.H."/>
            <person name="Sangsakoo G."/>
            <person name="Vanavichit A."/>
            <person name="de Mattos Luiz.A.T."/>
            <person name="Zimmer P.D."/>
            <person name="Malone G."/>
            <person name="Dellagostin O."/>
            <person name="de Oliveira A.C."/>
            <person name="Bevan M."/>
            <person name="Bancroft I."/>
            <person name="Minx P."/>
            <person name="Cordum H."/>
            <person name="Wilson R."/>
            <person name="Cheng Z."/>
            <person name="Jin W."/>
            <person name="Jiang J."/>
            <person name="Leong S.A."/>
            <person name="Iwama H."/>
            <person name="Gojobori T."/>
            <person name="Itoh T."/>
            <person name="Niimura Y."/>
            <person name="Fujii Y."/>
            <person name="Habara T."/>
            <person name="Sakai H."/>
            <person name="Sato Y."/>
            <person name="Wilson G."/>
            <person name="Kumar K."/>
            <person name="McCouch S."/>
            <person name="Juretic N."/>
            <person name="Hoen D."/>
            <person name="Wright S."/>
            <person name="Bruskiewich R."/>
            <person name="Bureau T."/>
            <person name="Miyao A."/>
            <person name="Hirochika H."/>
            <person name="Nishikawa T."/>
            <person name="Kadowaki K."/>
            <person name="Sugiura M."/>
            <person name="Burr B."/>
            <person name="Sasaki T."/>
        </authorList>
    </citation>
    <scope>NUCLEOTIDE SEQUENCE [LARGE SCALE GENOMIC DNA]</scope>
    <source>
        <strain evidence="3">cv. Nipponbare</strain>
    </source>
</reference>
<feature type="compositionally biased region" description="Acidic residues" evidence="1">
    <location>
        <begin position="19"/>
        <end position="29"/>
    </location>
</feature>